<evidence type="ECO:0000256" key="2">
    <source>
        <dbReference type="ARBA" id="ARBA00023134"/>
    </source>
</evidence>
<dbReference type="PANTHER" id="PTHR24072">
    <property type="entry name" value="RHO FAMILY GTPASE"/>
    <property type="match status" value="1"/>
</dbReference>
<protein>
    <submittedName>
        <fullName evidence="4">Ras-like GTP-binding protein RHO</fullName>
    </submittedName>
</protein>
<dbReference type="Proteomes" id="UP001652625">
    <property type="component" value="Chromosome 06"/>
</dbReference>
<dbReference type="GeneID" id="105849760"/>
<dbReference type="NCBIfam" id="TIGR00231">
    <property type="entry name" value="small_GTP"/>
    <property type="match status" value="1"/>
</dbReference>
<dbReference type="InterPro" id="IPR027417">
    <property type="entry name" value="P-loop_NTPase"/>
</dbReference>
<organism evidence="3 4">
    <name type="scientific">Hydra vulgaris</name>
    <name type="common">Hydra</name>
    <name type="synonym">Hydra attenuata</name>
    <dbReference type="NCBI Taxonomy" id="6087"/>
    <lineage>
        <taxon>Eukaryota</taxon>
        <taxon>Metazoa</taxon>
        <taxon>Cnidaria</taxon>
        <taxon>Hydrozoa</taxon>
        <taxon>Hydroidolina</taxon>
        <taxon>Anthoathecata</taxon>
        <taxon>Aplanulata</taxon>
        <taxon>Hydridae</taxon>
        <taxon>Hydra</taxon>
    </lineage>
</organism>
<dbReference type="PRINTS" id="PR00449">
    <property type="entry name" value="RASTRNSFRMNG"/>
</dbReference>
<dbReference type="PROSITE" id="PS51421">
    <property type="entry name" value="RAS"/>
    <property type="match status" value="1"/>
</dbReference>
<dbReference type="SMART" id="SM00175">
    <property type="entry name" value="RAB"/>
    <property type="match status" value="1"/>
</dbReference>
<dbReference type="SUPFAM" id="SSF52540">
    <property type="entry name" value="P-loop containing nucleoside triphosphate hydrolases"/>
    <property type="match status" value="1"/>
</dbReference>
<dbReference type="RefSeq" id="XP_065656011.1">
    <property type="nucleotide sequence ID" value="XM_065799939.1"/>
</dbReference>
<dbReference type="PROSITE" id="PS51420">
    <property type="entry name" value="RHO"/>
    <property type="match status" value="1"/>
</dbReference>
<dbReference type="SMART" id="SM00174">
    <property type="entry name" value="RHO"/>
    <property type="match status" value="1"/>
</dbReference>
<dbReference type="Gene3D" id="3.40.50.300">
    <property type="entry name" value="P-loop containing nucleotide triphosphate hydrolases"/>
    <property type="match status" value="1"/>
</dbReference>
<keyword evidence="1" id="KW-0547">Nucleotide-binding</keyword>
<proteinExistence type="predicted"/>
<dbReference type="Pfam" id="PF00071">
    <property type="entry name" value="Ras"/>
    <property type="match status" value="1"/>
</dbReference>
<dbReference type="InterPro" id="IPR001806">
    <property type="entry name" value="Small_GTPase"/>
</dbReference>
<keyword evidence="3" id="KW-1185">Reference proteome</keyword>
<dbReference type="SMART" id="SM00173">
    <property type="entry name" value="RAS"/>
    <property type="match status" value="1"/>
</dbReference>
<keyword evidence="2" id="KW-0342">GTP-binding</keyword>
<dbReference type="InterPro" id="IPR005225">
    <property type="entry name" value="Small_GTP-bd"/>
</dbReference>
<evidence type="ECO:0000313" key="3">
    <source>
        <dbReference type="Proteomes" id="UP001652625"/>
    </source>
</evidence>
<gene>
    <name evidence="4" type="primary">LOC105849760</name>
</gene>
<sequence>MHIKSKRNQMKSSESSPVYRKKLVIVGDGACGKTSLLYVFTKDIMPAGYVPTIFDNYVADMEVDNKQVELALFDTAGQEEYDQLRILMYPNTDVVIICYSIDNPDSLINVLQKWTPEVKHYCPGVPIILCGNKKDLRNNDGLKRDLEDVNKKPLTLEEGLLASEKIDAKGFIECSALTKAGVMSLFETAARHSMKKKITKYKQIKQICSII</sequence>
<dbReference type="InterPro" id="IPR003578">
    <property type="entry name" value="Small_GTPase_Rho"/>
</dbReference>
<evidence type="ECO:0000256" key="1">
    <source>
        <dbReference type="ARBA" id="ARBA00022741"/>
    </source>
</evidence>
<accession>A0ABM4C375</accession>
<name>A0ABM4C375_HYDVU</name>
<dbReference type="PROSITE" id="PS51419">
    <property type="entry name" value="RAB"/>
    <property type="match status" value="1"/>
</dbReference>
<evidence type="ECO:0000313" key="4">
    <source>
        <dbReference type="RefSeq" id="XP_065656011.1"/>
    </source>
</evidence>
<reference evidence="4" key="1">
    <citation type="submission" date="2025-08" db="UniProtKB">
        <authorList>
            <consortium name="RefSeq"/>
        </authorList>
    </citation>
    <scope>IDENTIFICATION</scope>
</reference>